<dbReference type="AlphaFoldDB" id="A0A937RTZ6"/>
<dbReference type="SUPFAM" id="SSF52507">
    <property type="entry name" value="Homo-oligomeric flavin-containing Cys decarboxylases, HFCD"/>
    <property type="match status" value="1"/>
</dbReference>
<gene>
    <name evidence="2" type="ORF">I7412_32875</name>
</gene>
<evidence type="ECO:0000313" key="3">
    <source>
        <dbReference type="Proteomes" id="UP000604475"/>
    </source>
</evidence>
<evidence type="ECO:0000313" key="2">
    <source>
        <dbReference type="EMBL" id="MBL7631871.1"/>
    </source>
</evidence>
<keyword evidence="3" id="KW-1185">Reference proteome</keyword>
<dbReference type="Pfam" id="PF02441">
    <property type="entry name" value="Flavoprotein"/>
    <property type="match status" value="1"/>
</dbReference>
<dbReference type="GO" id="GO:0015937">
    <property type="term" value="P:coenzyme A biosynthetic process"/>
    <property type="evidence" value="ECO:0007669"/>
    <property type="project" value="TreeGrafter"/>
</dbReference>
<dbReference type="Proteomes" id="UP000604475">
    <property type="component" value="Unassembled WGS sequence"/>
</dbReference>
<dbReference type="GO" id="GO:0004633">
    <property type="term" value="F:phosphopantothenoylcysteine decarboxylase activity"/>
    <property type="evidence" value="ECO:0007669"/>
    <property type="project" value="TreeGrafter"/>
</dbReference>
<dbReference type="RefSeq" id="WP_203007650.1">
    <property type="nucleotide sequence ID" value="NZ_JADWYU010000162.1"/>
</dbReference>
<dbReference type="EMBL" id="JAEACQ010000287">
    <property type="protein sequence ID" value="MBL7631871.1"/>
    <property type="molecule type" value="Genomic_DNA"/>
</dbReference>
<sequence>MTTSDLGVLYVVACGGQPALGLEPFVCQALAAGWDVCVIATPSGTRFVDVARLAELTGHPVRSEYKRPGEPDVLPPADAFVVAPATFNTVNKLAAGISDTLALGLLCEAIGAGKPILLAPSAGGPLAHHPALAASLATLRGWGIHVLPDPTAEGLPFPWDQLSSELSRLAAQRRAGARPSR</sequence>
<dbReference type="PANTHER" id="PTHR14359:SF6">
    <property type="entry name" value="PHOSPHOPANTOTHENOYLCYSTEINE DECARBOXYLASE"/>
    <property type="match status" value="1"/>
</dbReference>
<dbReference type="Gene3D" id="3.40.50.1950">
    <property type="entry name" value="Flavin prenyltransferase-like"/>
    <property type="match status" value="1"/>
</dbReference>
<reference evidence="2" key="1">
    <citation type="submission" date="2020-12" db="EMBL/GenBank/DDBJ databases">
        <title>Genomic characterization of non-nitrogen-fixing Frankia strains.</title>
        <authorList>
            <person name="Carlos-Shanley C."/>
            <person name="Guerra T."/>
            <person name="Hahn D."/>
        </authorList>
    </citation>
    <scope>NUCLEOTIDE SEQUENCE</scope>
    <source>
        <strain evidence="2">CN6</strain>
    </source>
</reference>
<dbReference type="GO" id="GO:0010181">
    <property type="term" value="F:FMN binding"/>
    <property type="evidence" value="ECO:0007669"/>
    <property type="project" value="TreeGrafter"/>
</dbReference>
<feature type="domain" description="Flavoprotein" evidence="1">
    <location>
        <begin position="11"/>
        <end position="123"/>
    </location>
</feature>
<organism evidence="2 3">
    <name type="scientific">Frankia nepalensis</name>
    <dbReference type="NCBI Taxonomy" id="1836974"/>
    <lineage>
        <taxon>Bacteria</taxon>
        <taxon>Bacillati</taxon>
        <taxon>Actinomycetota</taxon>
        <taxon>Actinomycetes</taxon>
        <taxon>Frankiales</taxon>
        <taxon>Frankiaceae</taxon>
        <taxon>Frankia</taxon>
    </lineage>
</organism>
<protein>
    <submittedName>
        <fullName evidence="2">Flavoprotein</fullName>
    </submittedName>
</protein>
<proteinExistence type="predicted"/>
<comment type="caution">
    <text evidence="2">The sequence shown here is derived from an EMBL/GenBank/DDBJ whole genome shotgun (WGS) entry which is preliminary data.</text>
</comment>
<evidence type="ECO:0000259" key="1">
    <source>
        <dbReference type="Pfam" id="PF02441"/>
    </source>
</evidence>
<dbReference type="InterPro" id="IPR003382">
    <property type="entry name" value="Flavoprotein"/>
</dbReference>
<dbReference type="PANTHER" id="PTHR14359">
    <property type="entry name" value="HOMO-OLIGOMERIC FLAVIN CONTAINING CYS DECARBOXYLASE FAMILY"/>
    <property type="match status" value="1"/>
</dbReference>
<name>A0A937RTZ6_9ACTN</name>
<dbReference type="InterPro" id="IPR036551">
    <property type="entry name" value="Flavin_trans-like"/>
</dbReference>
<dbReference type="GO" id="GO:0071513">
    <property type="term" value="C:phosphopantothenoylcysteine decarboxylase complex"/>
    <property type="evidence" value="ECO:0007669"/>
    <property type="project" value="TreeGrafter"/>
</dbReference>
<accession>A0A937RTZ6</accession>